<feature type="compositionally biased region" description="Low complexity" evidence="1">
    <location>
        <begin position="804"/>
        <end position="821"/>
    </location>
</feature>
<dbReference type="InterPro" id="IPR035234">
    <property type="entry name" value="IgGFc-bd_N"/>
</dbReference>
<feature type="domain" description="IgGFc-binding protein N-terminal" evidence="3">
    <location>
        <begin position="143"/>
        <end position="450"/>
    </location>
</feature>
<proteinExistence type="predicted"/>
<gene>
    <name evidence="4" type="ORF">DGYR_LOCUS9214</name>
</gene>
<feature type="compositionally biased region" description="Polar residues" evidence="1">
    <location>
        <begin position="727"/>
        <end position="776"/>
    </location>
</feature>
<feature type="compositionally biased region" description="Low complexity" evidence="1">
    <location>
        <begin position="777"/>
        <end position="791"/>
    </location>
</feature>
<feature type="compositionally biased region" description="Polar residues" evidence="1">
    <location>
        <begin position="533"/>
        <end position="559"/>
    </location>
</feature>
<feature type="compositionally biased region" description="Polar residues" evidence="1">
    <location>
        <begin position="572"/>
        <end position="694"/>
    </location>
</feature>
<dbReference type="Pfam" id="PF17517">
    <property type="entry name" value="IgGFc_binding"/>
    <property type="match status" value="1"/>
</dbReference>
<keyword evidence="5" id="KW-1185">Reference proteome</keyword>
<feature type="region of interest" description="Disordered" evidence="1">
    <location>
        <begin position="493"/>
        <end position="559"/>
    </location>
</feature>
<evidence type="ECO:0000259" key="3">
    <source>
        <dbReference type="Pfam" id="PF17517"/>
    </source>
</evidence>
<sequence>MNILFIKLLILFSIVHRADQEECIKKNGGREYVIMFNSMGSQTNPVELAGQELTVVNFKSSLQRVQIANSPLLNTQINKDAIVSNTFSSNITIDENIRGDVDESSNHVTDNKAVIVQGTTTSVDNYMVFGLNFADRNCEGFQAIPASALGNFYMAFGWLPDGDGRFEIGLAAIEDNTLIFLEFQNETGIELTIDGTLISDKTVLDKTLQLNKFQTARIMSSSDLSGTRMFSEKKFAVFSGNDDVLVGNTFDYFGHLVEQIPPQEAWGEVFIYAVPKPVTASPILKFLVEYNNTWVNITGKESILVERAGGRTDQNIESLKVPIGTGTIIRASDISLGGVFYQSGSFDLDEEHGLDPAFSILPPVRQYRSKYVFSPHLHEHFKSYATIWIPTNQISSIRLDGTTPSYMDTWTKIDDSEGEYDYSFNTIELTPEAHTLESTTNTNFGALLLGTYYDVDSEESCTYAYPIGQCYNHENETIQFDVTLPTLPPLPVQSTTKGTTAPIQTTTPVTTKKTTSLDTSTDMSSTAMLSTTEQLSTSVETTSGVDSTTSMETTSELDSTTNMETTSMIDSTTVIETTSAPDSTTGIETTSVPDSTTDMETTSGLDSTTGMETTSGLDSTTGMETTSELDSTTGMETTSAPDSTTGMETTSGLDSTTGMETTSELDSTTGMETTSAPDSTTGMETTSDSGSTVGAESTTSDETTSAMMTTLGGSSKTGTTEEQTTTDLASEASTDGASTDLGTGTTEGQSTVSMGSSSQFTTEGDSTTGVESTSALDTSTVDITSTSDMSTGSLGTTPSLPTIAADKATTGQTTDDGTGTTEAVTSGSMGSTESAGTTEAISKGSMGSTESAGTTEAVTEGSMGSTESAGTTEAVSEGSMGSTQSAGTTEAVTEGSMGSTESAGTTEAVSEGSMGSTQSAGTTEAVSEGSMGSTQSAGTTEAVSEGSMGSTQSAGTTETVTEGSMGSTQSAGTTDAATTSTMEDMSTTLGITCASSSCKNITIVSTDVQYEISGYFEYVNDRHSRPYYENKEESLFLYYAWDNSACGKWLMGPTLGSFSAIITSDEKAVSPIDVNNWNVVSNDGTKFESTNAITLICTD</sequence>
<dbReference type="Proteomes" id="UP000549394">
    <property type="component" value="Unassembled WGS sequence"/>
</dbReference>
<accession>A0A7I8VZK9</accession>
<dbReference type="PANTHER" id="PTHR46534:SF1">
    <property type="entry name" value="IGGFC-BINDING PROTEIN N-TERMINAL DOMAIN-CONTAINING PROTEIN"/>
    <property type="match status" value="1"/>
</dbReference>
<dbReference type="PANTHER" id="PTHR46534">
    <property type="entry name" value="IGGFC_BINDING DOMAIN-CONTAINING PROTEIN"/>
    <property type="match status" value="1"/>
</dbReference>
<feature type="compositionally biased region" description="Low complexity" evidence="1">
    <location>
        <begin position="495"/>
        <end position="532"/>
    </location>
</feature>
<protein>
    <submittedName>
        <fullName evidence="4">DgyrCDS9763</fullName>
    </submittedName>
</protein>
<organism evidence="4 5">
    <name type="scientific">Dimorphilus gyrociliatus</name>
    <dbReference type="NCBI Taxonomy" id="2664684"/>
    <lineage>
        <taxon>Eukaryota</taxon>
        <taxon>Metazoa</taxon>
        <taxon>Spiralia</taxon>
        <taxon>Lophotrochozoa</taxon>
        <taxon>Annelida</taxon>
        <taxon>Polychaeta</taxon>
        <taxon>Polychaeta incertae sedis</taxon>
        <taxon>Dinophilidae</taxon>
        <taxon>Dimorphilus</taxon>
    </lineage>
</organism>
<feature type="compositionally biased region" description="Polar residues" evidence="1">
    <location>
        <begin position="822"/>
        <end position="966"/>
    </location>
</feature>
<comment type="caution">
    <text evidence="4">The sequence shown here is derived from an EMBL/GenBank/DDBJ whole genome shotgun (WGS) entry which is preliminary data.</text>
</comment>
<feature type="signal peptide" evidence="2">
    <location>
        <begin position="1"/>
        <end position="20"/>
    </location>
</feature>
<evidence type="ECO:0000256" key="1">
    <source>
        <dbReference type="SAM" id="MobiDB-lite"/>
    </source>
</evidence>
<dbReference type="OrthoDB" id="10005154at2759"/>
<feature type="compositionally biased region" description="Low complexity" evidence="1">
    <location>
        <begin position="695"/>
        <end position="726"/>
    </location>
</feature>
<reference evidence="4 5" key="1">
    <citation type="submission" date="2020-08" db="EMBL/GenBank/DDBJ databases">
        <authorList>
            <person name="Hejnol A."/>
        </authorList>
    </citation>
    <scope>NUCLEOTIDE SEQUENCE [LARGE SCALE GENOMIC DNA]</scope>
</reference>
<feature type="compositionally biased region" description="Low complexity" evidence="1">
    <location>
        <begin position="967"/>
        <end position="979"/>
    </location>
</feature>
<keyword evidence="2" id="KW-0732">Signal</keyword>
<name>A0A7I8VZK9_9ANNE</name>
<dbReference type="AlphaFoldDB" id="A0A7I8VZK9"/>
<dbReference type="EMBL" id="CAJFCJ010000014">
    <property type="protein sequence ID" value="CAD5121230.1"/>
    <property type="molecule type" value="Genomic_DNA"/>
</dbReference>
<feature type="chain" id="PRO_5029446910" evidence="2">
    <location>
        <begin position="21"/>
        <end position="1099"/>
    </location>
</feature>
<evidence type="ECO:0000256" key="2">
    <source>
        <dbReference type="SAM" id="SignalP"/>
    </source>
</evidence>
<feature type="region of interest" description="Disordered" evidence="1">
    <location>
        <begin position="572"/>
        <end position="979"/>
    </location>
</feature>
<evidence type="ECO:0000313" key="4">
    <source>
        <dbReference type="EMBL" id="CAD5121230.1"/>
    </source>
</evidence>
<evidence type="ECO:0000313" key="5">
    <source>
        <dbReference type="Proteomes" id="UP000549394"/>
    </source>
</evidence>